<evidence type="ECO:0000313" key="2">
    <source>
        <dbReference type="Proteomes" id="UP000276133"/>
    </source>
</evidence>
<proteinExistence type="predicted"/>
<name>A0A3M7R536_BRAPC</name>
<dbReference type="OrthoDB" id="8922241at2759"/>
<dbReference type="EMBL" id="REGN01004226">
    <property type="protein sequence ID" value="RNA18511.1"/>
    <property type="molecule type" value="Genomic_DNA"/>
</dbReference>
<gene>
    <name evidence="1" type="ORF">BpHYR1_017307</name>
</gene>
<comment type="caution">
    <text evidence="1">The sequence shown here is derived from an EMBL/GenBank/DDBJ whole genome shotgun (WGS) entry which is preliminary data.</text>
</comment>
<protein>
    <submittedName>
        <fullName evidence="1">Vacuolar sorting-associated 13C</fullName>
    </submittedName>
</protein>
<keyword evidence="2" id="KW-1185">Reference proteome</keyword>
<sequence length="159" mass="17962">MGPVNWAGAQHAIGLPTSCVEPMSTQNMISKDTVYLWERRSAKSSSLIRLLDATCLNTSTNCHTILKAASTAPPNNKIKEQYNLKLTCTFTSFPQLFHDFSPNIPQIFLKYSSNIPQIFLKYSSNIPQIFLKYSSNIPQIFLKYSSNIPQIFLKYSSNT</sequence>
<reference evidence="1 2" key="1">
    <citation type="journal article" date="2018" name="Sci. Rep.">
        <title>Genomic signatures of local adaptation to the degree of environmental predictability in rotifers.</title>
        <authorList>
            <person name="Franch-Gras L."/>
            <person name="Hahn C."/>
            <person name="Garcia-Roger E.M."/>
            <person name="Carmona M.J."/>
            <person name="Serra M."/>
            <person name="Gomez A."/>
        </authorList>
    </citation>
    <scope>NUCLEOTIDE SEQUENCE [LARGE SCALE GENOMIC DNA]</scope>
    <source>
        <strain evidence="1">HYR1</strain>
    </source>
</reference>
<dbReference type="Proteomes" id="UP000276133">
    <property type="component" value="Unassembled WGS sequence"/>
</dbReference>
<dbReference type="AlphaFoldDB" id="A0A3M7R536"/>
<accession>A0A3M7R536</accession>
<evidence type="ECO:0000313" key="1">
    <source>
        <dbReference type="EMBL" id="RNA18511.1"/>
    </source>
</evidence>
<organism evidence="1 2">
    <name type="scientific">Brachionus plicatilis</name>
    <name type="common">Marine rotifer</name>
    <name type="synonym">Brachionus muelleri</name>
    <dbReference type="NCBI Taxonomy" id="10195"/>
    <lineage>
        <taxon>Eukaryota</taxon>
        <taxon>Metazoa</taxon>
        <taxon>Spiralia</taxon>
        <taxon>Gnathifera</taxon>
        <taxon>Rotifera</taxon>
        <taxon>Eurotatoria</taxon>
        <taxon>Monogononta</taxon>
        <taxon>Pseudotrocha</taxon>
        <taxon>Ploima</taxon>
        <taxon>Brachionidae</taxon>
        <taxon>Brachionus</taxon>
    </lineage>
</organism>